<dbReference type="GO" id="GO:0009421">
    <property type="term" value="C:bacterial-type flagellum filament cap"/>
    <property type="evidence" value="ECO:0007669"/>
    <property type="project" value="InterPro"/>
</dbReference>
<dbReference type="NCBIfam" id="NF005833">
    <property type="entry name" value="PRK07737.1"/>
    <property type="match status" value="1"/>
</dbReference>
<keyword evidence="5" id="KW-0964">Secreted</keyword>
<dbReference type="InterPro" id="IPR010809">
    <property type="entry name" value="FliD_C"/>
</dbReference>
<evidence type="ECO:0000256" key="3">
    <source>
        <dbReference type="ARBA" id="ARBA00023054"/>
    </source>
</evidence>
<evidence type="ECO:0000256" key="5">
    <source>
        <dbReference type="RuleBase" id="RU362066"/>
    </source>
</evidence>
<sequence>MDRLTGFASGLDINQMVRDLMNAERQPLIKIQQAKFETEFKVAEYRSVNRQFQQFRESTFDGIMRGANMLAKSVTSTNESAITATAGSAAPAGSYTISDVTLAEAATSFSNGELGDEVNAAGAISEWATSGVGADGSIEFSMTTFNANGEAVTEDFSFSENDSLNTVLTAINNSDLGVQAFFDPFSNRVSMQRTETGEFNPNGNGEIIFGSLDDDGIPVESDFLTEALNLDSAQDQGARNATFTINGLATERTSNTFSVNGMQVTLNENIEGPVRLSVDNNVDRAFDTIMAFVDEYNEMIGGLNDKVSEEYFRDFPPLTDEQRSELSESEIEKWEEKSNSGLLRNDSIINGALNNMRQDVYTPVAGDGTFTQITQIGITTTSNFQDRGRLEVNEDELRAALAEDPEAVFALFAGDGATPAEQGIARRLRNTLQGSITDIGNRAGRSDSATPQTYTLGRELLQTDDRISNFERRLQQIENRYWAQFTAMERAISQSNAQAESLFASLMGPQQ</sequence>
<comment type="similarity">
    <text evidence="1 5">Belongs to the FliD family.</text>
</comment>
<dbReference type="GO" id="GO:0005576">
    <property type="term" value="C:extracellular region"/>
    <property type="evidence" value="ECO:0007669"/>
    <property type="project" value="UniProtKB-SubCell"/>
</dbReference>
<protein>
    <recommendedName>
        <fullName evidence="5">Flagellar hook-associated protein 2</fullName>
        <shortName evidence="5">HAP2</shortName>
    </recommendedName>
    <alternativeName>
        <fullName evidence="5">Flagellar cap protein</fullName>
    </alternativeName>
</protein>
<keyword evidence="8" id="KW-0969">Cilium</keyword>
<name>A0A859FGZ0_9BACI</name>
<evidence type="ECO:0000259" key="7">
    <source>
        <dbReference type="Pfam" id="PF07195"/>
    </source>
</evidence>
<dbReference type="RefSeq" id="WP_176010292.1">
    <property type="nucleotide sequence ID" value="NZ_CP041372.2"/>
</dbReference>
<dbReference type="AlphaFoldDB" id="A0A859FGZ0"/>
<keyword evidence="8" id="KW-0282">Flagellum</keyword>
<comment type="subunit">
    <text evidence="2 5">Homopentamer.</text>
</comment>
<dbReference type="GO" id="GO:0009424">
    <property type="term" value="C:bacterial-type flagellum hook"/>
    <property type="evidence" value="ECO:0007669"/>
    <property type="project" value="UniProtKB-UniRule"/>
</dbReference>
<comment type="subcellular location">
    <subcellularLocation>
        <location evidence="5">Secreted</location>
    </subcellularLocation>
    <subcellularLocation>
        <location evidence="5">Bacterial flagellum</location>
    </subcellularLocation>
</comment>
<comment type="function">
    <text evidence="5">Required for morphogenesis and for the elongation of the flagellar filament by facilitating polymerization of the flagellin monomers at the tip of growing filament. Forms a capping structure, which prevents flagellin subunits (transported through the central channel of the flagellum) from leaking out without polymerization at the distal end.</text>
</comment>
<keyword evidence="8" id="KW-0966">Cell projection</keyword>
<dbReference type="Pfam" id="PF07195">
    <property type="entry name" value="FliD_C"/>
    <property type="match status" value="1"/>
</dbReference>
<dbReference type="InterPro" id="IPR040026">
    <property type="entry name" value="FliD"/>
</dbReference>
<evidence type="ECO:0000256" key="2">
    <source>
        <dbReference type="ARBA" id="ARBA00011255"/>
    </source>
</evidence>
<evidence type="ECO:0000313" key="9">
    <source>
        <dbReference type="Proteomes" id="UP000318138"/>
    </source>
</evidence>
<dbReference type="KEGG" id="psua:FLK61_37390"/>
<evidence type="ECO:0000313" key="8">
    <source>
        <dbReference type="EMBL" id="QKS72311.1"/>
    </source>
</evidence>
<dbReference type="GO" id="GO:0007155">
    <property type="term" value="P:cell adhesion"/>
    <property type="evidence" value="ECO:0007669"/>
    <property type="project" value="InterPro"/>
</dbReference>
<reference evidence="9" key="1">
    <citation type="submission" date="2019-07" db="EMBL/GenBank/DDBJ databases">
        <title>Bacillus alkalisoli sp. nov. isolated from saline soil.</title>
        <authorList>
            <person name="Sun J.-Q."/>
            <person name="Xu L."/>
        </authorList>
    </citation>
    <scope>NUCLEOTIDE SEQUENCE [LARGE SCALE GENOMIC DNA]</scope>
    <source>
        <strain evidence="9">M4U3P1</strain>
    </source>
</reference>
<keyword evidence="9" id="KW-1185">Reference proteome</keyword>
<evidence type="ECO:0000256" key="4">
    <source>
        <dbReference type="ARBA" id="ARBA00023143"/>
    </source>
</evidence>
<dbReference type="Proteomes" id="UP000318138">
    <property type="component" value="Chromosome"/>
</dbReference>
<evidence type="ECO:0000259" key="6">
    <source>
        <dbReference type="Pfam" id="PF02465"/>
    </source>
</evidence>
<accession>A0A859FGZ0</accession>
<keyword evidence="3" id="KW-0175">Coiled coil</keyword>
<dbReference type="Pfam" id="PF02465">
    <property type="entry name" value="FliD_N"/>
    <property type="match status" value="1"/>
</dbReference>
<dbReference type="EMBL" id="CP041372">
    <property type="protein sequence ID" value="QKS72311.1"/>
    <property type="molecule type" value="Genomic_DNA"/>
</dbReference>
<dbReference type="GO" id="GO:0071973">
    <property type="term" value="P:bacterial-type flagellum-dependent cell motility"/>
    <property type="evidence" value="ECO:0007669"/>
    <property type="project" value="TreeGrafter"/>
</dbReference>
<dbReference type="PANTHER" id="PTHR30288">
    <property type="entry name" value="FLAGELLAR CAP/ASSEMBLY PROTEIN FLID"/>
    <property type="match status" value="1"/>
</dbReference>
<proteinExistence type="inferred from homology"/>
<dbReference type="InterPro" id="IPR003481">
    <property type="entry name" value="FliD_N"/>
</dbReference>
<dbReference type="PANTHER" id="PTHR30288:SF0">
    <property type="entry name" value="FLAGELLAR HOOK-ASSOCIATED PROTEIN 2"/>
    <property type="match status" value="1"/>
</dbReference>
<keyword evidence="4 5" id="KW-0975">Bacterial flagellum</keyword>
<gene>
    <name evidence="8" type="ORF">FLK61_37390</name>
</gene>
<evidence type="ECO:0000256" key="1">
    <source>
        <dbReference type="ARBA" id="ARBA00009764"/>
    </source>
</evidence>
<feature type="domain" description="Flagellar hook-associated protein 2 C-terminal" evidence="7">
    <location>
        <begin position="238"/>
        <end position="496"/>
    </location>
</feature>
<feature type="domain" description="Flagellar hook-associated protein 2 N-terminal" evidence="6">
    <location>
        <begin position="9"/>
        <end position="105"/>
    </location>
</feature>
<organism evidence="8 9">
    <name type="scientific">Paenalkalicoccus suaedae</name>
    <dbReference type="NCBI Taxonomy" id="2592382"/>
    <lineage>
        <taxon>Bacteria</taxon>
        <taxon>Bacillati</taxon>
        <taxon>Bacillota</taxon>
        <taxon>Bacilli</taxon>
        <taxon>Bacillales</taxon>
        <taxon>Bacillaceae</taxon>
        <taxon>Paenalkalicoccus</taxon>
    </lineage>
</organism>